<feature type="compositionally biased region" description="Basic residues" evidence="1">
    <location>
        <begin position="92"/>
        <end position="104"/>
    </location>
</feature>
<organism evidence="2 3">
    <name type="scientific">Naegleria lovaniensis</name>
    <name type="common">Amoeba</name>
    <dbReference type="NCBI Taxonomy" id="51637"/>
    <lineage>
        <taxon>Eukaryota</taxon>
        <taxon>Discoba</taxon>
        <taxon>Heterolobosea</taxon>
        <taxon>Tetramitia</taxon>
        <taxon>Eutetramitia</taxon>
        <taxon>Vahlkampfiidae</taxon>
        <taxon>Naegleria</taxon>
    </lineage>
</organism>
<proteinExistence type="predicted"/>
<sequence>MTSSNNHHEEGFASCEDTVQESHQQVLSSSTEKRKHHHQRSSSSPIAIIRSSGSSPSSSPTTTTTTTNSTSTGNSSSSSNNHTDAPSSFPHKASHHHPHRKTRKPSPLLLHHQQQQQNSEMMFMNNMMSSTLINHHGSNNLLNPQTTTSLRNDFEAFHALGQSATSSMLFPSLNPSPSQGVVNMSSTNSNGSSHNDTTMNNDTIASMNDMHNMVMDPMTLASALLSGQINLTALNEEQLNTLRLLISHPQQLSPQTQQQVGHSENYASNNMLFMNPNTQELVTNTTGIDSHMHVRRHSVASQMSLDSVYSPSMNNQKTFSSTLNVPSSNLFQESPTTATPQEGGHSLDPASSNMPSNATEIIH</sequence>
<evidence type="ECO:0000256" key="1">
    <source>
        <dbReference type="SAM" id="MobiDB-lite"/>
    </source>
</evidence>
<feature type="compositionally biased region" description="Polar residues" evidence="1">
    <location>
        <begin position="21"/>
        <end position="30"/>
    </location>
</feature>
<feature type="region of interest" description="Disordered" evidence="1">
    <location>
        <begin position="319"/>
        <end position="363"/>
    </location>
</feature>
<accession>A0AA88GJN6</accession>
<name>A0AA88GJN6_NAELO</name>
<comment type="caution">
    <text evidence="2">The sequence shown here is derived from an EMBL/GenBank/DDBJ whole genome shotgun (WGS) entry which is preliminary data.</text>
</comment>
<feature type="compositionally biased region" description="Polar residues" evidence="1">
    <location>
        <begin position="349"/>
        <end position="363"/>
    </location>
</feature>
<dbReference type="AlphaFoldDB" id="A0AA88GJN6"/>
<feature type="compositionally biased region" description="Low complexity" evidence="1">
    <location>
        <begin position="41"/>
        <end position="88"/>
    </location>
</feature>
<dbReference type="Proteomes" id="UP000816034">
    <property type="component" value="Unassembled WGS sequence"/>
</dbReference>
<feature type="compositionally biased region" description="Polar residues" evidence="1">
    <location>
        <begin position="319"/>
        <end position="340"/>
    </location>
</feature>
<keyword evidence="3" id="KW-1185">Reference proteome</keyword>
<dbReference type="GeneID" id="68101661"/>
<feature type="region of interest" description="Disordered" evidence="1">
    <location>
        <begin position="1"/>
        <end position="115"/>
    </location>
</feature>
<dbReference type="EMBL" id="PYSW02000037">
    <property type="protein sequence ID" value="KAG2377691.1"/>
    <property type="molecule type" value="Genomic_DNA"/>
</dbReference>
<gene>
    <name evidence="2" type="ORF">C9374_009207</name>
</gene>
<reference evidence="2 3" key="1">
    <citation type="journal article" date="2018" name="BMC Genomics">
        <title>The genome of Naegleria lovaniensis, the basis for a comparative approach to unravel pathogenicity factors of the human pathogenic amoeba N. fowleri.</title>
        <authorList>
            <person name="Liechti N."/>
            <person name="Schurch N."/>
            <person name="Bruggmann R."/>
            <person name="Wittwer M."/>
        </authorList>
    </citation>
    <scope>NUCLEOTIDE SEQUENCE [LARGE SCALE GENOMIC DNA]</scope>
    <source>
        <strain evidence="2 3">ATCC 30569</strain>
    </source>
</reference>
<evidence type="ECO:0000313" key="2">
    <source>
        <dbReference type="EMBL" id="KAG2377691.1"/>
    </source>
</evidence>
<evidence type="ECO:0000313" key="3">
    <source>
        <dbReference type="Proteomes" id="UP000816034"/>
    </source>
</evidence>
<feature type="compositionally biased region" description="Basic and acidic residues" evidence="1">
    <location>
        <begin position="1"/>
        <end position="11"/>
    </location>
</feature>
<dbReference type="RefSeq" id="XP_044544953.1">
    <property type="nucleotide sequence ID" value="XM_044699369.1"/>
</dbReference>
<protein>
    <submittedName>
        <fullName evidence="2">Uncharacterized protein</fullName>
    </submittedName>
</protein>